<evidence type="ECO:0000313" key="2">
    <source>
        <dbReference type="EMBL" id="QSE87935.1"/>
    </source>
</evidence>
<name>A0A974VYI1_9NOCA</name>
<protein>
    <submittedName>
        <fullName evidence="2">Uncharacterized protein</fullName>
    </submittedName>
</protein>
<feature type="transmembrane region" description="Helical" evidence="1">
    <location>
        <begin position="63"/>
        <end position="84"/>
    </location>
</feature>
<evidence type="ECO:0000256" key="1">
    <source>
        <dbReference type="SAM" id="Phobius"/>
    </source>
</evidence>
<sequence>MIEWVAWASCVVGALLAGLGLVKAIPDRTVLGMGIIFYSLTLHTYSPLLIFGERQPLTTEDRIWGATFAVLGGWSFLILALAILHASRTHKEDWANPALRRDLSILSIAAVSSALALRLELSSGHFAPTADFLNVYGDDHRVVLYQLTFLPWIAVPVGVLGYMTWKYSSGLSKVVTIAGCMCGVLWGIWKLAGVVFRFVAGDSIGIESPVSVGLGFLTVLLVTCGLGIFGAGNAWRRVSAMIEYGWNRRVDDARHQEG</sequence>
<feature type="transmembrane region" description="Helical" evidence="1">
    <location>
        <begin position="174"/>
        <end position="200"/>
    </location>
</feature>
<gene>
    <name evidence="2" type="ORF">JWS13_04285</name>
</gene>
<accession>A0A974VYI1</accession>
<keyword evidence="1" id="KW-1133">Transmembrane helix</keyword>
<feature type="transmembrane region" description="Helical" evidence="1">
    <location>
        <begin position="29"/>
        <end position="51"/>
    </location>
</feature>
<dbReference type="RefSeq" id="WP_206004695.1">
    <property type="nucleotide sequence ID" value="NZ_CP070617.1"/>
</dbReference>
<reference evidence="2 3" key="2">
    <citation type="journal article" date="2022" name="Arch. Microbiol.">
        <title>Rhodococcus pseudokoreensis sp. nov. isolated from the rhizosphere of young M26 apple rootstocks.</title>
        <authorList>
            <person name="Kampfer P."/>
            <person name="Glaeser S.P."/>
            <person name="Blom J."/>
            <person name="Wolf J."/>
            <person name="Benning S."/>
            <person name="Schloter M."/>
            <person name="Neumann-Schaal M."/>
        </authorList>
    </citation>
    <scope>NUCLEOTIDE SEQUENCE [LARGE SCALE GENOMIC DNA]</scope>
    <source>
        <strain evidence="2 3">R79</strain>
    </source>
</reference>
<feature type="transmembrane region" description="Helical" evidence="1">
    <location>
        <begin position="212"/>
        <end position="232"/>
    </location>
</feature>
<keyword evidence="1" id="KW-0472">Membrane</keyword>
<feature type="transmembrane region" description="Helical" evidence="1">
    <location>
        <begin position="105"/>
        <end position="123"/>
    </location>
</feature>
<keyword evidence="2" id="KW-0614">Plasmid</keyword>
<dbReference type="Proteomes" id="UP000662986">
    <property type="component" value="Plasmid unnamed2"/>
</dbReference>
<organism evidence="2 3">
    <name type="scientific">Rhodococcus pseudokoreensis</name>
    <dbReference type="NCBI Taxonomy" id="2811421"/>
    <lineage>
        <taxon>Bacteria</taxon>
        <taxon>Bacillati</taxon>
        <taxon>Actinomycetota</taxon>
        <taxon>Actinomycetes</taxon>
        <taxon>Mycobacteriales</taxon>
        <taxon>Nocardiaceae</taxon>
        <taxon>Rhodococcus</taxon>
    </lineage>
</organism>
<dbReference type="EMBL" id="CP070617">
    <property type="protein sequence ID" value="QSE87935.1"/>
    <property type="molecule type" value="Genomic_DNA"/>
</dbReference>
<geneLocation type="plasmid" evidence="2 3">
    <name>unnamed2</name>
</geneLocation>
<feature type="transmembrane region" description="Helical" evidence="1">
    <location>
        <begin position="6"/>
        <end position="22"/>
    </location>
</feature>
<reference evidence="2 3" key="1">
    <citation type="journal article" date="2021" name="Microbiol. Resour. Announc.">
        <title>Complete Genome Sequences of Two Rhodococcus sp. Strains with Large and Linear Chromosomes, Isolated from Apple Rhizosphere.</title>
        <authorList>
            <person name="Benning S."/>
            <person name="Brugnone N."/>
            <person name="Siani R."/>
            <person name="Kublik S."/>
            <person name="Schloter M."/>
            <person name="Rad V."/>
        </authorList>
    </citation>
    <scope>NUCLEOTIDE SEQUENCE [LARGE SCALE GENOMIC DNA]</scope>
    <source>
        <strain evidence="2 3">R79</strain>
    </source>
</reference>
<feature type="transmembrane region" description="Helical" evidence="1">
    <location>
        <begin position="143"/>
        <end position="162"/>
    </location>
</feature>
<keyword evidence="3" id="KW-1185">Reference proteome</keyword>
<keyword evidence="1" id="KW-0812">Transmembrane</keyword>
<proteinExistence type="predicted"/>
<evidence type="ECO:0000313" key="3">
    <source>
        <dbReference type="Proteomes" id="UP000662986"/>
    </source>
</evidence>